<dbReference type="Pfam" id="PF07702">
    <property type="entry name" value="UTRA"/>
    <property type="match status" value="1"/>
</dbReference>
<dbReference type="EMBL" id="BROH01000002">
    <property type="protein sequence ID" value="GKY87373.1"/>
    <property type="molecule type" value="Genomic_DNA"/>
</dbReference>
<proteinExistence type="predicted"/>
<dbReference type="SUPFAM" id="SSF64288">
    <property type="entry name" value="Chorismate lyase-like"/>
    <property type="match status" value="1"/>
</dbReference>
<name>A0ABQ5LRL6_9RHOB</name>
<reference evidence="5" key="1">
    <citation type="journal article" date="2023" name="Int. J. Syst. Evol. Microbiol.">
        <title>Sinisalibacter aestuarii sp. nov., isolated from estuarine sediment of the Arakawa River.</title>
        <authorList>
            <person name="Arafat S.T."/>
            <person name="Hirano S."/>
            <person name="Sato A."/>
            <person name="Takeuchi K."/>
            <person name="Yasuda T."/>
            <person name="Terahara T."/>
            <person name="Hamada M."/>
            <person name="Kobayashi T."/>
        </authorList>
    </citation>
    <scope>NUCLEOTIDE SEQUENCE</scope>
    <source>
        <strain evidence="5">B-399</strain>
    </source>
</reference>
<keyword evidence="1" id="KW-0805">Transcription regulation</keyword>
<dbReference type="SUPFAM" id="SSF46785">
    <property type="entry name" value="Winged helix' DNA-binding domain"/>
    <property type="match status" value="1"/>
</dbReference>
<accession>A0ABQ5LRL6</accession>
<dbReference type="SMART" id="SM00866">
    <property type="entry name" value="UTRA"/>
    <property type="match status" value="1"/>
</dbReference>
<dbReference type="InterPro" id="IPR036388">
    <property type="entry name" value="WH-like_DNA-bd_sf"/>
</dbReference>
<dbReference type="InterPro" id="IPR000524">
    <property type="entry name" value="Tscrpt_reg_HTH_GntR"/>
</dbReference>
<evidence type="ECO:0000256" key="3">
    <source>
        <dbReference type="ARBA" id="ARBA00023163"/>
    </source>
</evidence>
<dbReference type="InterPro" id="IPR028978">
    <property type="entry name" value="Chorismate_lyase_/UTRA_dom_sf"/>
</dbReference>
<gene>
    <name evidence="5" type="ORF">STA1M1_12420</name>
</gene>
<keyword evidence="3" id="KW-0804">Transcription</keyword>
<comment type="caution">
    <text evidence="5">The sequence shown here is derived from an EMBL/GenBank/DDBJ whole genome shotgun (WGS) entry which is preliminary data.</text>
</comment>
<dbReference type="SMART" id="SM00345">
    <property type="entry name" value="HTH_GNTR"/>
    <property type="match status" value="1"/>
</dbReference>
<dbReference type="CDD" id="cd07377">
    <property type="entry name" value="WHTH_GntR"/>
    <property type="match status" value="1"/>
</dbReference>
<evidence type="ECO:0000313" key="6">
    <source>
        <dbReference type="Proteomes" id="UP001144205"/>
    </source>
</evidence>
<dbReference type="PRINTS" id="PR00035">
    <property type="entry name" value="HTHGNTR"/>
</dbReference>
<dbReference type="PANTHER" id="PTHR44846">
    <property type="entry name" value="MANNOSYL-D-GLYCERATE TRANSPORT/METABOLISM SYSTEM REPRESSOR MNGR-RELATED"/>
    <property type="match status" value="1"/>
</dbReference>
<evidence type="ECO:0000259" key="4">
    <source>
        <dbReference type="PROSITE" id="PS50949"/>
    </source>
</evidence>
<protein>
    <submittedName>
        <fullName evidence="5">GntR family transcriptional regulator</fullName>
    </submittedName>
</protein>
<evidence type="ECO:0000256" key="2">
    <source>
        <dbReference type="ARBA" id="ARBA00023125"/>
    </source>
</evidence>
<dbReference type="InterPro" id="IPR011663">
    <property type="entry name" value="UTRA"/>
</dbReference>
<feature type="domain" description="HTH gntR-type" evidence="4">
    <location>
        <begin position="18"/>
        <end position="86"/>
    </location>
</feature>
<evidence type="ECO:0000256" key="1">
    <source>
        <dbReference type="ARBA" id="ARBA00023015"/>
    </source>
</evidence>
<dbReference type="Gene3D" id="3.40.1410.10">
    <property type="entry name" value="Chorismate lyase-like"/>
    <property type="match status" value="1"/>
</dbReference>
<organism evidence="5 6">
    <name type="scientific">Sinisalibacter aestuarii</name>
    <dbReference type="NCBI Taxonomy" id="2949426"/>
    <lineage>
        <taxon>Bacteria</taxon>
        <taxon>Pseudomonadati</taxon>
        <taxon>Pseudomonadota</taxon>
        <taxon>Alphaproteobacteria</taxon>
        <taxon>Rhodobacterales</taxon>
        <taxon>Roseobacteraceae</taxon>
        <taxon>Sinisalibacter</taxon>
    </lineage>
</organism>
<dbReference type="RefSeq" id="WP_281841360.1">
    <property type="nucleotide sequence ID" value="NZ_BROH01000002.1"/>
</dbReference>
<evidence type="ECO:0000313" key="5">
    <source>
        <dbReference type="EMBL" id="GKY87373.1"/>
    </source>
</evidence>
<sequence length="256" mass="28302">MKTADVFDPATWLAENGGPRYIQLKRRLESLIEDRRLPPGTPLPPEREIAKLTGLSRVTVRKAVAPLVEAGLIEQRQGSGTIVAAPVNKVEQSLSRLSSFTEDMARRGMNIDQVWLSRGVFVPSPEEIMTFGLGAHQTVARLERLRFADGTPMAIERASLPTDILPNPLAVETSLYEVMERHGTRPVRAVQHITAANLGKNDAELLEVEEGIAALKITRISYLETGRVAEFTKSIYRGDAYDFVAELQLVESEKTA</sequence>
<dbReference type="InterPro" id="IPR050679">
    <property type="entry name" value="Bact_HTH_transcr_reg"/>
</dbReference>
<dbReference type="PROSITE" id="PS50949">
    <property type="entry name" value="HTH_GNTR"/>
    <property type="match status" value="1"/>
</dbReference>
<dbReference type="Proteomes" id="UP001144205">
    <property type="component" value="Unassembled WGS sequence"/>
</dbReference>
<dbReference type="Pfam" id="PF00392">
    <property type="entry name" value="GntR"/>
    <property type="match status" value="1"/>
</dbReference>
<keyword evidence="6" id="KW-1185">Reference proteome</keyword>
<dbReference type="Gene3D" id="1.10.10.10">
    <property type="entry name" value="Winged helix-like DNA-binding domain superfamily/Winged helix DNA-binding domain"/>
    <property type="match status" value="1"/>
</dbReference>
<dbReference type="PANTHER" id="PTHR44846:SF1">
    <property type="entry name" value="MANNOSYL-D-GLYCERATE TRANSPORT_METABOLISM SYSTEM REPRESSOR MNGR-RELATED"/>
    <property type="match status" value="1"/>
</dbReference>
<keyword evidence="2" id="KW-0238">DNA-binding</keyword>
<dbReference type="InterPro" id="IPR036390">
    <property type="entry name" value="WH_DNA-bd_sf"/>
</dbReference>